<accession>A0A6C0F6V3</accession>
<keyword evidence="1" id="KW-1133">Transmembrane helix</keyword>
<dbReference type="AlphaFoldDB" id="A0A6C0F6V3"/>
<reference evidence="2" key="1">
    <citation type="journal article" date="2020" name="Nature">
        <title>Giant virus diversity and host interactions through global metagenomics.</title>
        <authorList>
            <person name="Schulz F."/>
            <person name="Roux S."/>
            <person name="Paez-Espino D."/>
            <person name="Jungbluth S."/>
            <person name="Walsh D.A."/>
            <person name="Denef V.J."/>
            <person name="McMahon K.D."/>
            <person name="Konstantinidis K.T."/>
            <person name="Eloe-Fadrosh E.A."/>
            <person name="Kyrpides N.C."/>
            <person name="Woyke T."/>
        </authorList>
    </citation>
    <scope>NUCLEOTIDE SEQUENCE</scope>
    <source>
        <strain evidence="2">GVMAG-M-3300009182-46</strain>
    </source>
</reference>
<sequence length="185" mass="21823">MFKYFKYIISKTNTIMKLPYSLERISSHIIIIWISTIIIFLSNIIAKDDSNNRIFKFGPNKNFYILNICIDNNEKYFTVFSFCFINSAIRTMHHNVIKPWITNQVQDINNTILINHTKAYELSSVSTIFIWFDFFMYMNIILSQIDMLIIETTIDLIIVLFVTKYYLNLKTAAQNGLENKDEIVA</sequence>
<keyword evidence="1" id="KW-0812">Transmembrane</keyword>
<evidence type="ECO:0000313" key="2">
    <source>
        <dbReference type="EMBL" id="QHT36299.1"/>
    </source>
</evidence>
<organism evidence="2">
    <name type="scientific">viral metagenome</name>
    <dbReference type="NCBI Taxonomy" id="1070528"/>
    <lineage>
        <taxon>unclassified sequences</taxon>
        <taxon>metagenomes</taxon>
        <taxon>organismal metagenomes</taxon>
    </lineage>
</organism>
<protein>
    <submittedName>
        <fullName evidence="2">Uncharacterized protein</fullName>
    </submittedName>
</protein>
<evidence type="ECO:0000256" key="1">
    <source>
        <dbReference type="SAM" id="Phobius"/>
    </source>
</evidence>
<feature type="transmembrane region" description="Helical" evidence="1">
    <location>
        <begin position="122"/>
        <end position="142"/>
    </location>
</feature>
<name>A0A6C0F6V3_9ZZZZ</name>
<feature type="transmembrane region" description="Helical" evidence="1">
    <location>
        <begin position="148"/>
        <end position="167"/>
    </location>
</feature>
<keyword evidence="1" id="KW-0472">Membrane</keyword>
<dbReference type="EMBL" id="MN739036">
    <property type="protein sequence ID" value="QHT36299.1"/>
    <property type="molecule type" value="Genomic_DNA"/>
</dbReference>
<feature type="transmembrane region" description="Helical" evidence="1">
    <location>
        <begin position="25"/>
        <end position="46"/>
    </location>
</feature>
<proteinExistence type="predicted"/>